<dbReference type="Gene3D" id="3.10.20.600">
    <property type="match status" value="1"/>
</dbReference>
<dbReference type="Pfam" id="PF01257">
    <property type="entry name" value="2Fe-2S_thioredx"/>
    <property type="match status" value="1"/>
</dbReference>
<keyword evidence="4" id="KW-0408">Iron</keyword>
<dbReference type="Proteomes" id="UP001597011">
    <property type="component" value="Unassembled WGS sequence"/>
</dbReference>
<dbReference type="Gene3D" id="1.10.10.1590">
    <property type="entry name" value="NADH-quinone oxidoreductase subunit E"/>
    <property type="match status" value="1"/>
</dbReference>
<dbReference type="Gene3D" id="1.20.1440.230">
    <property type="entry name" value="NADH-ubiquinone oxidoreductase 51kDa subunit, iron-sulphur binding domain"/>
    <property type="match status" value="1"/>
</dbReference>
<dbReference type="PROSITE" id="PS00645">
    <property type="entry name" value="COMPLEX1_51K_2"/>
    <property type="match status" value="1"/>
</dbReference>
<name>A0ABW3BUS3_9FLAO</name>
<dbReference type="SUPFAM" id="SSF142984">
    <property type="entry name" value="Nqo1 middle domain-like"/>
    <property type="match status" value="1"/>
</dbReference>
<evidence type="ECO:0000256" key="3">
    <source>
        <dbReference type="ARBA" id="ARBA00022723"/>
    </source>
</evidence>
<reference evidence="8" key="1">
    <citation type="journal article" date="2019" name="Int. J. Syst. Evol. Microbiol.">
        <title>The Global Catalogue of Microorganisms (GCM) 10K type strain sequencing project: providing services to taxonomists for standard genome sequencing and annotation.</title>
        <authorList>
            <consortium name="The Broad Institute Genomics Platform"/>
            <consortium name="The Broad Institute Genome Sequencing Center for Infectious Disease"/>
            <person name="Wu L."/>
            <person name="Ma J."/>
        </authorList>
    </citation>
    <scope>NUCLEOTIDE SEQUENCE [LARGE SCALE GENOMIC DNA]</scope>
    <source>
        <strain evidence="8">CCUG 60529</strain>
    </source>
</reference>
<evidence type="ECO:0000256" key="2">
    <source>
        <dbReference type="ARBA" id="ARBA00022485"/>
    </source>
</evidence>
<gene>
    <name evidence="7" type="ORF">ACFQ0I_12045</name>
</gene>
<dbReference type="PANTHER" id="PTHR43578:SF3">
    <property type="entry name" value="NADH-QUINONE OXIDOREDUCTASE SUBUNIT F"/>
    <property type="match status" value="1"/>
</dbReference>
<dbReference type="InterPro" id="IPR011538">
    <property type="entry name" value="Nuo51_FMN-bd"/>
</dbReference>
<comment type="caution">
    <text evidence="7">The sequence shown here is derived from an EMBL/GenBank/DDBJ whole genome shotgun (WGS) entry which is preliminary data.</text>
</comment>
<evidence type="ECO:0000256" key="4">
    <source>
        <dbReference type="ARBA" id="ARBA00023004"/>
    </source>
</evidence>
<proteinExistence type="inferred from homology"/>
<evidence type="ECO:0000256" key="5">
    <source>
        <dbReference type="ARBA" id="ARBA00023014"/>
    </source>
</evidence>
<keyword evidence="3" id="KW-0479">Metal-binding</keyword>
<dbReference type="Pfam" id="PF10589">
    <property type="entry name" value="NADH_4Fe-4S"/>
    <property type="match status" value="1"/>
</dbReference>
<feature type="domain" description="NADH-ubiquinone oxidoreductase 51kDa subunit iron-sulphur binding" evidence="6">
    <location>
        <begin position="490"/>
        <end position="535"/>
    </location>
</feature>
<keyword evidence="2" id="KW-0004">4Fe-4S</keyword>
<dbReference type="InterPro" id="IPR037225">
    <property type="entry name" value="Nuo51_FMN-bd_sf"/>
</dbReference>
<evidence type="ECO:0000313" key="8">
    <source>
        <dbReference type="Proteomes" id="UP001597011"/>
    </source>
</evidence>
<dbReference type="Gene3D" id="3.40.30.10">
    <property type="entry name" value="Glutaredoxin"/>
    <property type="match status" value="1"/>
</dbReference>
<keyword evidence="5" id="KW-0411">Iron-sulfur</keyword>
<keyword evidence="8" id="KW-1185">Reference proteome</keyword>
<dbReference type="InterPro" id="IPR001949">
    <property type="entry name" value="NADH-UbQ_OxRdtase_51kDa_CS"/>
</dbReference>
<dbReference type="InterPro" id="IPR037207">
    <property type="entry name" value="Nuop51_4Fe4S-bd_sf"/>
</dbReference>
<comment type="similarity">
    <text evidence="1">Belongs to the complex I 51 kDa subunit family.</text>
</comment>
<dbReference type="SUPFAM" id="SSF140490">
    <property type="entry name" value="Nqo1C-terminal domain-like"/>
    <property type="match status" value="1"/>
</dbReference>
<evidence type="ECO:0000259" key="6">
    <source>
        <dbReference type="SMART" id="SM00928"/>
    </source>
</evidence>
<dbReference type="SUPFAM" id="SSF142019">
    <property type="entry name" value="Nqo1 FMN-binding domain-like"/>
    <property type="match status" value="1"/>
</dbReference>
<accession>A0ABW3BUS3</accession>
<evidence type="ECO:0000313" key="7">
    <source>
        <dbReference type="EMBL" id="MFD0836503.1"/>
    </source>
</evidence>
<dbReference type="InterPro" id="IPR036249">
    <property type="entry name" value="Thioredoxin-like_sf"/>
</dbReference>
<dbReference type="SUPFAM" id="SSF52833">
    <property type="entry name" value="Thioredoxin-like"/>
    <property type="match status" value="1"/>
</dbReference>
<dbReference type="PANTHER" id="PTHR43578">
    <property type="entry name" value="NADH-QUINONE OXIDOREDUCTASE SUBUNIT F"/>
    <property type="match status" value="1"/>
</dbReference>
<dbReference type="SMART" id="SM00928">
    <property type="entry name" value="NADH_4Fe-4S"/>
    <property type="match status" value="1"/>
</dbReference>
<protein>
    <submittedName>
        <fullName evidence="7">NAD(P)H-dependent oxidoreductase subunit E</fullName>
    </submittedName>
</protein>
<dbReference type="InterPro" id="IPR041921">
    <property type="entry name" value="NuoE_N"/>
</dbReference>
<dbReference type="EMBL" id="JBHTIB010000012">
    <property type="protein sequence ID" value="MFD0836503.1"/>
    <property type="molecule type" value="Genomic_DNA"/>
</dbReference>
<dbReference type="Pfam" id="PF01512">
    <property type="entry name" value="Complex1_51K"/>
    <property type="match status" value="1"/>
</dbReference>
<dbReference type="RefSeq" id="WP_379942589.1">
    <property type="nucleotide sequence ID" value="NZ_JBHTIB010000012.1"/>
</dbReference>
<sequence length="607" mass="68044">MESKEATAKKSSLMNVLWDIQNKRRYISQDDKTKIAKEFNISKIELEGVTSFYHFFHDTHAGKFTIYLNCSTISKLHDYKAVKQAFEEELGIEIDNVTKDRLFGFFKTSCIGLSDQETSALINFHPFTNLTPKKVKTIISKLKQGHSVESLSNFPKDNIRYTPEQDKTVFFKSYTPGIALEKLKQFTPDAIIETVTQSKLSGRGGAFFPTGIKWQFCKNNVSNQKYIICNADEGEPGTFKDRVLMNKYPGLLLEGMTIAGYAVGATEGIIYLRAEYLYLRSKLEETIKEFNKQGLLGKTILGIDGFDFKITIHLGAGAYVCGEETALIASMEGKRGEPTTKEFFPVEKGYLGKPTVVNNVETLCAVPRILEMGLKHYLTIGTKATQGTKLLSISGDCEKPGVYEIEWGMKLKEFLDLIKAKDPHYILFNGFAGEFLSSADLDRDISGENLLADHIQFTFKDPIEYSRKMSGVGLRSGGSFMVFNSQRNLLSILKNITDFFIAESCGICVPCRTGNFLLSKKINKIMLCHADNTDLDEIKEWSTIIKQSSRCGLGKLSTNCLLTAMLKFPGEFQKCLLAESDVNHAFNLEKAVENYNSVIEEIESSHG</sequence>
<evidence type="ECO:0000256" key="1">
    <source>
        <dbReference type="ARBA" id="ARBA00007523"/>
    </source>
</evidence>
<dbReference type="InterPro" id="IPR019575">
    <property type="entry name" value="Nuop51_4Fe4S-bd"/>
</dbReference>
<organism evidence="7 8">
    <name type="scientific">Mariniflexile aquimaris</name>
    <dbReference type="NCBI Taxonomy" id="881009"/>
    <lineage>
        <taxon>Bacteria</taxon>
        <taxon>Pseudomonadati</taxon>
        <taxon>Bacteroidota</taxon>
        <taxon>Flavobacteriia</taxon>
        <taxon>Flavobacteriales</taxon>
        <taxon>Flavobacteriaceae</taxon>
        <taxon>Mariniflexile</taxon>
    </lineage>
</organism>
<dbReference type="Gene3D" id="3.40.50.11540">
    <property type="entry name" value="NADH-ubiquinone oxidoreductase 51kDa subunit"/>
    <property type="match status" value="1"/>
</dbReference>